<proteinExistence type="predicted"/>
<comment type="caution">
    <text evidence="1">The sequence shown here is derived from an EMBL/GenBank/DDBJ whole genome shotgun (WGS) entry which is preliminary data.</text>
</comment>
<evidence type="ECO:0000313" key="1">
    <source>
        <dbReference type="EMBL" id="ROI14516.1"/>
    </source>
</evidence>
<dbReference type="Pfam" id="PF09697">
    <property type="entry name" value="Porph_ging"/>
    <property type="match status" value="1"/>
</dbReference>
<protein>
    <submittedName>
        <fullName evidence="1">GLPGLI family protein</fullName>
    </submittedName>
</protein>
<reference evidence="2" key="1">
    <citation type="submission" date="2018-11" db="EMBL/GenBank/DDBJ databases">
        <title>Proposal to divide the Flavobacteriaceae and reorganize its genera based on Amino Acid Identity values calculated from whole genome sequences.</title>
        <authorList>
            <person name="Nicholson A.C."/>
            <person name="Gulvik C.A."/>
            <person name="Whitney A.M."/>
            <person name="Humrighouse B.W."/>
            <person name="Bell M."/>
            <person name="Holmes B."/>
            <person name="Steigerwalt A."/>
            <person name="Villarma A."/>
            <person name="Sheth M."/>
            <person name="Batra D."/>
            <person name="Pryor J."/>
            <person name="Bernardet J.-F."/>
            <person name="Hugo C."/>
            <person name="Kampfer P."/>
            <person name="Newman J."/>
            <person name="Mcquiston J."/>
        </authorList>
    </citation>
    <scope>NUCLEOTIDE SEQUENCE [LARGE SCALE GENOMIC DNA]</scope>
    <source>
        <strain evidence="2">DSM 22165</strain>
    </source>
</reference>
<dbReference type="InterPro" id="IPR005901">
    <property type="entry name" value="GLPGLI"/>
</dbReference>
<evidence type="ECO:0000313" key="2">
    <source>
        <dbReference type="Proteomes" id="UP000267623"/>
    </source>
</evidence>
<dbReference type="Proteomes" id="UP000267623">
    <property type="component" value="Unassembled WGS sequence"/>
</dbReference>
<dbReference type="NCBIfam" id="TIGR01200">
    <property type="entry name" value="GLPGLI"/>
    <property type="match status" value="1"/>
</dbReference>
<sequence>MNIYKFSIITALIFCCINFSTKAQTYRFIYELEFKSDSTSNYTQKENVVLDITNRKVKFYDYNFIKYDSINKNTGSNIQTSSMTDQLVTRDLNSFINNQYFTFHFDYFLIKTNDIINWKIERETEKISDLTVQKAVAFFGGREWIAWFAKSIPFNEGPYKFRGLPGLIVSVHDSKGNYTYNLIKSQIIKNSYDTTNFLETRYGKSPIEINLSQYQKLLMDNYSDPVAGYKSTIKGGGTVLINNQKIQNNNDLDNMRRSIKERIRKNYNPIELDKAVHYK</sequence>
<gene>
    <name evidence="1" type="ORF">EGH73_02795</name>
</gene>
<name>A0A3N0XAX3_9FLAO</name>
<dbReference type="AlphaFoldDB" id="A0A3N0XAX3"/>
<dbReference type="EMBL" id="RJTU01000018">
    <property type="protein sequence ID" value="ROI14516.1"/>
    <property type="molecule type" value="Genomic_DNA"/>
</dbReference>
<accession>A0A3N0XAX3</accession>
<dbReference type="RefSeq" id="WP_123280587.1">
    <property type="nucleotide sequence ID" value="NZ_DAMBVG010000045.1"/>
</dbReference>
<organism evidence="1 2">
    <name type="scientific">Epilithonimonas hominis</name>
    <dbReference type="NCBI Taxonomy" id="420404"/>
    <lineage>
        <taxon>Bacteria</taxon>
        <taxon>Pseudomonadati</taxon>
        <taxon>Bacteroidota</taxon>
        <taxon>Flavobacteriia</taxon>
        <taxon>Flavobacteriales</taxon>
        <taxon>Weeksellaceae</taxon>
        <taxon>Chryseobacterium group</taxon>
        <taxon>Epilithonimonas</taxon>
    </lineage>
</organism>